<accession>A0ABS5AYI7</accession>
<evidence type="ECO:0000313" key="2">
    <source>
        <dbReference type="Proteomes" id="UP001519349"/>
    </source>
</evidence>
<proteinExistence type="predicted"/>
<reference evidence="1 2" key="1">
    <citation type="submission" date="2018-05" db="EMBL/GenBank/DDBJ databases">
        <title>Draft genome sequence of Streptococcus panodentis CCUG 70867T.</title>
        <authorList>
            <person name="Salva-Serra F."/>
            <person name="Mendez V."/>
            <person name="Jaen-Luchoro D."/>
            <person name="Gonzales-Siles L."/>
            <person name="Karlsson R."/>
            <person name="Engstrom-Jakobsson H."/>
            <person name="Busquets A."/>
            <person name="Gomila M."/>
            <person name="Pineiro-Iglesias B."/>
            <person name="Bennasar-Figueras A."/>
            <person name="Seeger M."/>
            <person name="Moore E."/>
        </authorList>
    </citation>
    <scope>NUCLEOTIDE SEQUENCE [LARGE SCALE GENOMIC DNA]</scope>
    <source>
        <strain evidence="1 2">CCUG 70867</strain>
    </source>
</reference>
<gene>
    <name evidence="1" type="ORF">DHL47_10035</name>
</gene>
<name>A0ABS5AYI7_9STRE</name>
<organism evidence="1 2">
    <name type="scientific">Streptococcus panodentis</name>
    <dbReference type="NCBI Taxonomy" id="1581472"/>
    <lineage>
        <taxon>Bacteria</taxon>
        <taxon>Bacillati</taxon>
        <taxon>Bacillota</taxon>
        <taxon>Bacilli</taxon>
        <taxon>Lactobacillales</taxon>
        <taxon>Streptococcaceae</taxon>
        <taxon>Streptococcus</taxon>
    </lineage>
</organism>
<dbReference type="EMBL" id="QFAY01000021">
    <property type="protein sequence ID" value="MBP2621647.1"/>
    <property type="molecule type" value="Genomic_DNA"/>
</dbReference>
<dbReference type="Proteomes" id="UP001519349">
    <property type="component" value="Unassembled WGS sequence"/>
</dbReference>
<evidence type="ECO:0000313" key="1">
    <source>
        <dbReference type="EMBL" id="MBP2621647.1"/>
    </source>
</evidence>
<keyword evidence="2" id="KW-1185">Reference proteome</keyword>
<sequence>MAIIYARVKMNDNIAQACKIVRQYTAMPVGKIKNRIEKEEVLLEYNYLDLDELKLMRTILNALINLGAKVYLFRETREVDMSYLNNTIESYEGIEEDRLAQYALMFDDED</sequence>
<dbReference type="RefSeq" id="WP_209551726.1">
    <property type="nucleotide sequence ID" value="NZ_QFAY01000021.1"/>
</dbReference>
<comment type="caution">
    <text evidence="1">The sequence shown here is derived from an EMBL/GenBank/DDBJ whole genome shotgun (WGS) entry which is preliminary data.</text>
</comment>
<protein>
    <submittedName>
        <fullName evidence="1">Uncharacterized protein</fullName>
    </submittedName>
</protein>